<dbReference type="RefSeq" id="WP_191250195.1">
    <property type="nucleotide sequence ID" value="NZ_BNCI01000001.1"/>
</dbReference>
<feature type="transmembrane region" description="Helical" evidence="6">
    <location>
        <begin position="419"/>
        <end position="440"/>
    </location>
</feature>
<dbReference type="Pfam" id="PF01554">
    <property type="entry name" value="MatE"/>
    <property type="match status" value="2"/>
</dbReference>
<dbReference type="InterPro" id="IPR002528">
    <property type="entry name" value="MATE_fam"/>
</dbReference>
<feature type="transmembrane region" description="Helical" evidence="6">
    <location>
        <begin position="393"/>
        <end position="413"/>
    </location>
</feature>
<proteinExistence type="inferred from homology"/>
<dbReference type="GO" id="GO:0042910">
    <property type="term" value="F:xenobiotic transmembrane transporter activity"/>
    <property type="evidence" value="ECO:0007669"/>
    <property type="project" value="InterPro"/>
</dbReference>
<comment type="subcellular location">
    <subcellularLocation>
        <location evidence="1">Membrane</location>
        <topology evidence="1">Multi-pass membrane protein</topology>
    </subcellularLocation>
</comment>
<accession>A0A919ANE4</accession>
<evidence type="ECO:0000256" key="2">
    <source>
        <dbReference type="ARBA" id="ARBA00010199"/>
    </source>
</evidence>
<feature type="transmembrane region" description="Helical" evidence="6">
    <location>
        <begin position="363"/>
        <end position="381"/>
    </location>
</feature>
<reference evidence="7" key="1">
    <citation type="journal article" date="2014" name="Int. J. Syst. Evol. Microbiol.">
        <title>Complete genome sequence of Corynebacterium casei LMG S-19264T (=DSM 44701T), isolated from a smear-ripened cheese.</title>
        <authorList>
            <consortium name="US DOE Joint Genome Institute (JGI-PGF)"/>
            <person name="Walter F."/>
            <person name="Albersmeier A."/>
            <person name="Kalinowski J."/>
            <person name="Ruckert C."/>
        </authorList>
    </citation>
    <scope>NUCLEOTIDE SEQUENCE</scope>
    <source>
        <strain evidence="7">KCTC 42590</strain>
    </source>
</reference>
<evidence type="ECO:0000256" key="1">
    <source>
        <dbReference type="ARBA" id="ARBA00004141"/>
    </source>
</evidence>
<dbReference type="PANTHER" id="PTHR42893">
    <property type="entry name" value="PROTEIN DETOXIFICATION 44, CHLOROPLASTIC-RELATED"/>
    <property type="match status" value="1"/>
</dbReference>
<feature type="transmembrane region" description="Helical" evidence="6">
    <location>
        <begin position="323"/>
        <end position="343"/>
    </location>
</feature>
<reference evidence="7" key="2">
    <citation type="submission" date="2020-09" db="EMBL/GenBank/DDBJ databases">
        <authorList>
            <person name="Sun Q."/>
            <person name="Kim S."/>
        </authorList>
    </citation>
    <scope>NUCLEOTIDE SEQUENCE</scope>
    <source>
        <strain evidence="7">KCTC 42590</strain>
    </source>
</reference>
<feature type="transmembrane region" description="Helical" evidence="6">
    <location>
        <begin position="283"/>
        <end position="302"/>
    </location>
</feature>
<keyword evidence="4 6" id="KW-1133">Transmembrane helix</keyword>
<protein>
    <submittedName>
        <fullName evidence="7">MATE family efflux transporter</fullName>
    </submittedName>
</protein>
<feature type="transmembrane region" description="Helical" evidence="6">
    <location>
        <begin position="102"/>
        <end position="127"/>
    </location>
</feature>
<dbReference type="Proteomes" id="UP000630923">
    <property type="component" value="Unassembled WGS sequence"/>
</dbReference>
<dbReference type="InterPro" id="IPR044644">
    <property type="entry name" value="DinF-like"/>
</dbReference>
<evidence type="ECO:0000256" key="4">
    <source>
        <dbReference type="ARBA" id="ARBA00022989"/>
    </source>
</evidence>
<dbReference type="NCBIfam" id="TIGR00797">
    <property type="entry name" value="matE"/>
    <property type="match status" value="1"/>
</dbReference>
<organism evidence="7 8">
    <name type="scientific">Kordiimonas sediminis</name>
    <dbReference type="NCBI Taxonomy" id="1735581"/>
    <lineage>
        <taxon>Bacteria</taxon>
        <taxon>Pseudomonadati</taxon>
        <taxon>Pseudomonadota</taxon>
        <taxon>Alphaproteobacteria</taxon>
        <taxon>Kordiimonadales</taxon>
        <taxon>Kordiimonadaceae</taxon>
        <taxon>Kordiimonas</taxon>
    </lineage>
</organism>
<feature type="transmembrane region" description="Helical" evidence="6">
    <location>
        <begin position="208"/>
        <end position="231"/>
    </location>
</feature>
<dbReference type="GO" id="GO:0015297">
    <property type="term" value="F:antiporter activity"/>
    <property type="evidence" value="ECO:0007669"/>
    <property type="project" value="InterPro"/>
</dbReference>
<evidence type="ECO:0000256" key="5">
    <source>
        <dbReference type="ARBA" id="ARBA00023136"/>
    </source>
</evidence>
<comment type="similarity">
    <text evidence="2">Belongs to the multi antimicrobial extrusion (MATE) (TC 2.A.66.1) family.</text>
</comment>
<feature type="transmembrane region" description="Helical" evidence="6">
    <location>
        <begin position="139"/>
        <end position="162"/>
    </location>
</feature>
<dbReference type="GO" id="GO:0005886">
    <property type="term" value="C:plasma membrane"/>
    <property type="evidence" value="ECO:0007669"/>
    <property type="project" value="TreeGrafter"/>
</dbReference>
<feature type="transmembrane region" description="Helical" evidence="6">
    <location>
        <begin position="183"/>
        <end position="202"/>
    </location>
</feature>
<keyword evidence="8" id="KW-1185">Reference proteome</keyword>
<gene>
    <name evidence="7" type="ORF">GCM10017044_07410</name>
</gene>
<sequence>MTLTHQTQTPPESIVADKAIWAIAGPAIIANSSAPLVGLVDTWVIGHLPDASHLAAVGTGATIFSFVFWMFGFLRMGTTGAIAQAHGAKDTRLISHHLIRSFALALCLGIGCILLQYGIFAFAVFALAPPESVMSALSAYFDIRILAAPATLLIYVLNGYLIGIARARASLVLQLVLNITNGLLNLFFVLAMGMGVAGIALGTVIAEYLAVGLGFLFIARYHGFSLLADAWRSKGIFVFKKMQALLSVNMWLFLRTLVLLTCMSLITRLAAGLGEVALAASHIMNVFMMLMSLGLDGFAYAAEALSGAAYGAKNRALFHFWSVRTSVWAVLTSLAYGVIFWVFGADIVEQLTSLPAVQASMSTLIPLLSVMPIIAVACYQFDGIFIGATRARPMFITMLAAMGVFALSTALLYAPYGLVGIWGGFAVFLIARGVGLWLYYPGLKAGIADKAPTTNTA</sequence>
<feature type="transmembrane region" description="Helical" evidence="6">
    <location>
        <begin position="53"/>
        <end position="74"/>
    </location>
</feature>
<dbReference type="CDD" id="cd13136">
    <property type="entry name" value="MATE_DinF_like"/>
    <property type="match status" value="1"/>
</dbReference>
<feature type="transmembrane region" description="Helical" evidence="6">
    <location>
        <begin position="252"/>
        <end position="271"/>
    </location>
</feature>
<evidence type="ECO:0000313" key="7">
    <source>
        <dbReference type="EMBL" id="GHF15731.1"/>
    </source>
</evidence>
<dbReference type="AlphaFoldDB" id="A0A919ANE4"/>
<evidence type="ECO:0000256" key="3">
    <source>
        <dbReference type="ARBA" id="ARBA00022692"/>
    </source>
</evidence>
<comment type="caution">
    <text evidence="7">The sequence shown here is derived from an EMBL/GenBank/DDBJ whole genome shotgun (WGS) entry which is preliminary data.</text>
</comment>
<keyword evidence="3 6" id="KW-0812">Transmembrane</keyword>
<dbReference type="PANTHER" id="PTHR42893:SF46">
    <property type="entry name" value="PROTEIN DETOXIFICATION 44, CHLOROPLASTIC"/>
    <property type="match status" value="1"/>
</dbReference>
<evidence type="ECO:0000256" key="6">
    <source>
        <dbReference type="SAM" id="Phobius"/>
    </source>
</evidence>
<dbReference type="EMBL" id="BNCI01000001">
    <property type="protein sequence ID" value="GHF15731.1"/>
    <property type="molecule type" value="Genomic_DNA"/>
</dbReference>
<name>A0A919ANE4_9PROT</name>
<evidence type="ECO:0000313" key="8">
    <source>
        <dbReference type="Proteomes" id="UP000630923"/>
    </source>
</evidence>
<keyword evidence="5 6" id="KW-0472">Membrane</keyword>